<dbReference type="InterPro" id="IPR026968">
    <property type="entry name" value="PcaD/CatD"/>
</dbReference>
<dbReference type="GO" id="GO:0047570">
    <property type="term" value="F:3-oxoadipate enol-lactonase activity"/>
    <property type="evidence" value="ECO:0007669"/>
    <property type="project" value="UniProtKB-EC"/>
</dbReference>
<dbReference type="EC" id="3.1.1.24" evidence="3"/>
<dbReference type="PATRIC" id="fig|1768241.3.peg.2277"/>
<evidence type="ECO:0000256" key="1">
    <source>
        <dbReference type="ARBA" id="ARBA00022801"/>
    </source>
</evidence>
<dbReference type="PANTHER" id="PTHR43798:SF31">
    <property type="entry name" value="AB HYDROLASE SUPERFAMILY PROTEIN YCLE"/>
    <property type="match status" value="1"/>
</dbReference>
<reference evidence="3 4" key="1">
    <citation type="submission" date="2015-12" db="EMBL/GenBank/DDBJ databases">
        <title>Genome sequence of the marine Rhodobacteraceae strain O3.65, Candidatus Tritonibacter horizontis.</title>
        <authorList>
            <person name="Poehlein A."/>
            <person name="Giebel H.A."/>
            <person name="Voget S."/>
            <person name="Brinkhoff T."/>
        </authorList>
    </citation>
    <scope>NUCLEOTIDE SEQUENCE [LARGE SCALE GENOMIC DNA]</scope>
    <source>
        <strain evidence="3 4">O3.65</strain>
    </source>
</reference>
<proteinExistence type="predicted"/>
<gene>
    <name evidence="3" type="primary">catD_2</name>
    <name evidence="3" type="ORF">TRIHO_21640</name>
</gene>
<dbReference type="PRINTS" id="PR00111">
    <property type="entry name" value="ABHYDROLASE"/>
</dbReference>
<dbReference type="Gene3D" id="3.40.50.1820">
    <property type="entry name" value="alpha/beta hydrolase"/>
    <property type="match status" value="1"/>
</dbReference>
<dbReference type="SUPFAM" id="SSF53474">
    <property type="entry name" value="alpha/beta-Hydrolases"/>
    <property type="match status" value="1"/>
</dbReference>
<organism evidence="3 4">
    <name type="scientific">Tritonibacter horizontis</name>
    <dbReference type="NCBI Taxonomy" id="1768241"/>
    <lineage>
        <taxon>Bacteria</taxon>
        <taxon>Pseudomonadati</taxon>
        <taxon>Pseudomonadota</taxon>
        <taxon>Alphaproteobacteria</taxon>
        <taxon>Rhodobacterales</taxon>
        <taxon>Paracoccaceae</taxon>
        <taxon>Tritonibacter</taxon>
    </lineage>
</organism>
<dbReference type="InterPro" id="IPR000073">
    <property type="entry name" value="AB_hydrolase_1"/>
</dbReference>
<keyword evidence="4" id="KW-1185">Reference proteome</keyword>
<dbReference type="GO" id="GO:0042952">
    <property type="term" value="P:beta-ketoadipate pathway"/>
    <property type="evidence" value="ECO:0007669"/>
    <property type="project" value="InterPro"/>
</dbReference>
<keyword evidence="1 3" id="KW-0378">Hydrolase</keyword>
<feature type="domain" description="AB hydrolase-1" evidence="2">
    <location>
        <begin position="22"/>
        <end position="245"/>
    </location>
</feature>
<dbReference type="Proteomes" id="UP000068382">
    <property type="component" value="Unassembled WGS sequence"/>
</dbReference>
<protein>
    <submittedName>
        <fullName evidence="3">3-oxoadipate enol-lactonase 2</fullName>
        <ecNumber evidence="3">3.1.1.24</ecNumber>
    </submittedName>
</protein>
<sequence>MRMAKLKHTALHWREDGAADGPVVVFANSLGTDLRLWDAVVDRLPKHLRLIRFDKRGHGLSACPPGPYSIDDLAADTLELLDHAAVAQCTFVGLSIGGMIAQALAAQAPERITALVLSNTAARMGDPAMWQQRIDAINAGGIQALSDAVMERWFAPGFLASQAHLPWRHMLERTPRAGYIGCCQALAGADLTATTQQLSQPTLGIAGSLDGASPPALVEATIDLIADSRFTLIEDTGHLPCVEAPDAFAGALTDFLKELGHV</sequence>
<evidence type="ECO:0000313" key="4">
    <source>
        <dbReference type="Proteomes" id="UP000068382"/>
    </source>
</evidence>
<evidence type="ECO:0000259" key="2">
    <source>
        <dbReference type="Pfam" id="PF00561"/>
    </source>
</evidence>
<evidence type="ECO:0000313" key="3">
    <source>
        <dbReference type="EMBL" id="KUP92906.1"/>
    </source>
</evidence>
<dbReference type="OrthoDB" id="9793083at2"/>
<dbReference type="InterPro" id="IPR029058">
    <property type="entry name" value="AB_hydrolase_fold"/>
</dbReference>
<dbReference type="EMBL" id="LPUY01000064">
    <property type="protein sequence ID" value="KUP92906.1"/>
    <property type="molecule type" value="Genomic_DNA"/>
</dbReference>
<dbReference type="PANTHER" id="PTHR43798">
    <property type="entry name" value="MONOACYLGLYCEROL LIPASE"/>
    <property type="match status" value="1"/>
</dbReference>
<dbReference type="NCBIfam" id="TIGR02427">
    <property type="entry name" value="protocat_pcaD"/>
    <property type="match status" value="1"/>
</dbReference>
<dbReference type="RefSeq" id="WP_068243110.1">
    <property type="nucleotide sequence ID" value="NZ_LPUY01000064.1"/>
</dbReference>
<dbReference type="AlphaFoldDB" id="A0A132BXI6"/>
<name>A0A132BXI6_9RHOB</name>
<dbReference type="Pfam" id="PF00561">
    <property type="entry name" value="Abhydrolase_1"/>
    <property type="match status" value="1"/>
</dbReference>
<accession>A0A132BXI6</accession>
<dbReference type="GO" id="GO:0016020">
    <property type="term" value="C:membrane"/>
    <property type="evidence" value="ECO:0007669"/>
    <property type="project" value="TreeGrafter"/>
</dbReference>
<dbReference type="InterPro" id="IPR050266">
    <property type="entry name" value="AB_hydrolase_sf"/>
</dbReference>
<comment type="caution">
    <text evidence="3">The sequence shown here is derived from an EMBL/GenBank/DDBJ whole genome shotgun (WGS) entry which is preliminary data.</text>
</comment>